<accession>A0ACB0L1I3</accession>
<dbReference type="EMBL" id="CASHSV030000409">
    <property type="protein sequence ID" value="CAJ2662148.1"/>
    <property type="molecule type" value="Genomic_DNA"/>
</dbReference>
<reference evidence="1" key="1">
    <citation type="submission" date="2023-10" db="EMBL/GenBank/DDBJ databases">
        <authorList>
            <person name="Rodriguez Cubillos JULIANA M."/>
            <person name="De Vega J."/>
        </authorList>
    </citation>
    <scope>NUCLEOTIDE SEQUENCE</scope>
</reference>
<organism evidence="1 2">
    <name type="scientific">Trifolium pratense</name>
    <name type="common">Red clover</name>
    <dbReference type="NCBI Taxonomy" id="57577"/>
    <lineage>
        <taxon>Eukaryota</taxon>
        <taxon>Viridiplantae</taxon>
        <taxon>Streptophyta</taxon>
        <taxon>Embryophyta</taxon>
        <taxon>Tracheophyta</taxon>
        <taxon>Spermatophyta</taxon>
        <taxon>Magnoliopsida</taxon>
        <taxon>eudicotyledons</taxon>
        <taxon>Gunneridae</taxon>
        <taxon>Pentapetalae</taxon>
        <taxon>rosids</taxon>
        <taxon>fabids</taxon>
        <taxon>Fabales</taxon>
        <taxon>Fabaceae</taxon>
        <taxon>Papilionoideae</taxon>
        <taxon>50 kb inversion clade</taxon>
        <taxon>NPAAA clade</taxon>
        <taxon>Hologalegina</taxon>
        <taxon>IRL clade</taxon>
        <taxon>Trifolieae</taxon>
        <taxon>Trifolium</taxon>
    </lineage>
</organism>
<comment type="caution">
    <text evidence="1">The sequence shown here is derived from an EMBL/GenBank/DDBJ whole genome shotgun (WGS) entry which is preliminary data.</text>
</comment>
<keyword evidence="2" id="KW-1185">Reference proteome</keyword>
<evidence type="ECO:0000313" key="2">
    <source>
        <dbReference type="Proteomes" id="UP001177021"/>
    </source>
</evidence>
<name>A0ACB0L1I3_TRIPR</name>
<gene>
    <name evidence="1" type="ORF">MILVUS5_LOCUS27767</name>
</gene>
<dbReference type="Proteomes" id="UP001177021">
    <property type="component" value="Unassembled WGS sequence"/>
</dbReference>
<protein>
    <submittedName>
        <fullName evidence="1">Uncharacterized protein</fullName>
    </submittedName>
</protein>
<sequence length="239" mass="26591">MASSSQFNNNDIEDVNTAVQTSPRNTVLSPVRITDLQALPETDSRDGKDLSWASEDGELVVLTEKQLGKQPQSAQGKTADTDLSTASVTNADLAALVAALKQTTEPLQGQNRRMDEQNKRLERLERNQHNSRKSSPPRRPPASQSPPRQELVKQRRPALERIEQPIKKRDYVSPPREGIASPSGKKGKIVDRTEPHRHSPQGLTTMARRGQSTSRGYQSDHYSRSPTPTHHDNSPARRS</sequence>
<proteinExistence type="predicted"/>
<evidence type="ECO:0000313" key="1">
    <source>
        <dbReference type="EMBL" id="CAJ2662148.1"/>
    </source>
</evidence>